<dbReference type="Proteomes" id="UP000597444">
    <property type="component" value="Unassembled WGS sequence"/>
</dbReference>
<dbReference type="Pfam" id="PF01493">
    <property type="entry name" value="GXGXG"/>
    <property type="match status" value="1"/>
</dbReference>
<keyword evidence="6" id="KW-0285">Flavoprotein</keyword>
<dbReference type="InterPro" id="IPR002489">
    <property type="entry name" value="Glu_synth_asu_C"/>
</dbReference>
<dbReference type="GO" id="GO:0046872">
    <property type="term" value="F:metal ion binding"/>
    <property type="evidence" value="ECO:0007669"/>
    <property type="project" value="UniProtKB-KW"/>
</dbReference>
<evidence type="ECO:0000256" key="4">
    <source>
        <dbReference type="ARBA" id="ARBA00009716"/>
    </source>
</evidence>
<evidence type="ECO:0000256" key="6">
    <source>
        <dbReference type="ARBA" id="ARBA00022630"/>
    </source>
</evidence>
<comment type="similarity">
    <text evidence="4">Belongs to the glutamate synthase family.</text>
</comment>
<name>A0A8J3IAS9_9CHLR</name>
<dbReference type="InterPro" id="IPR013785">
    <property type="entry name" value="Aldolase_TIM"/>
</dbReference>
<comment type="pathway">
    <text evidence="16">Amino-acid biosynthesis.</text>
</comment>
<dbReference type="PANTHER" id="PTHR11938:SF133">
    <property type="entry name" value="GLUTAMATE SYNTHASE (NADH)"/>
    <property type="match status" value="1"/>
</dbReference>
<organism evidence="18 19">
    <name type="scientific">Reticulibacter mediterranei</name>
    <dbReference type="NCBI Taxonomy" id="2778369"/>
    <lineage>
        <taxon>Bacteria</taxon>
        <taxon>Bacillati</taxon>
        <taxon>Chloroflexota</taxon>
        <taxon>Ktedonobacteria</taxon>
        <taxon>Ktedonobacterales</taxon>
        <taxon>Reticulibacteraceae</taxon>
        <taxon>Reticulibacter</taxon>
    </lineage>
</organism>
<dbReference type="FunFam" id="2.160.20.60:FF:000001">
    <property type="entry name" value="Glutamate synthase, large subunit"/>
    <property type="match status" value="1"/>
</dbReference>
<dbReference type="FunFam" id="3.60.20.10:FF:000001">
    <property type="entry name" value="Glutamate synthase, large subunit"/>
    <property type="match status" value="1"/>
</dbReference>
<evidence type="ECO:0000256" key="12">
    <source>
        <dbReference type="ARBA" id="ARBA00023004"/>
    </source>
</evidence>
<dbReference type="PANTHER" id="PTHR11938">
    <property type="entry name" value="FAD NADPH DEHYDROGENASE/OXIDOREDUCTASE"/>
    <property type="match status" value="1"/>
</dbReference>
<comment type="caution">
    <text evidence="18">The sequence shown here is derived from an EMBL/GenBank/DDBJ whole genome shotgun (WGS) entry which is preliminary data.</text>
</comment>
<dbReference type="Pfam" id="PF00310">
    <property type="entry name" value="GATase_2"/>
    <property type="match status" value="1"/>
</dbReference>
<dbReference type="GO" id="GO:0019676">
    <property type="term" value="P:ammonia assimilation cycle"/>
    <property type="evidence" value="ECO:0007669"/>
    <property type="project" value="TreeGrafter"/>
</dbReference>
<comment type="cofactor">
    <cofactor evidence="2">
        <name>[3Fe-4S] cluster</name>
        <dbReference type="ChEBI" id="CHEBI:21137"/>
    </cofactor>
</comment>
<evidence type="ECO:0000256" key="9">
    <source>
        <dbReference type="ARBA" id="ARBA00022827"/>
    </source>
</evidence>
<keyword evidence="19" id="KW-1185">Reference proteome</keyword>
<dbReference type="Pfam" id="PF04898">
    <property type="entry name" value="Glu_syn_central"/>
    <property type="match status" value="1"/>
</dbReference>
<evidence type="ECO:0000256" key="7">
    <source>
        <dbReference type="ARBA" id="ARBA00022643"/>
    </source>
</evidence>
<evidence type="ECO:0000259" key="17">
    <source>
        <dbReference type="PROSITE" id="PS51278"/>
    </source>
</evidence>
<dbReference type="Gene3D" id="3.60.20.10">
    <property type="entry name" value="Glutamine Phosphoribosylpyrophosphate, subunit 1, domain 1"/>
    <property type="match status" value="1"/>
</dbReference>
<keyword evidence="11" id="KW-0560">Oxidoreductase</keyword>
<evidence type="ECO:0000256" key="13">
    <source>
        <dbReference type="ARBA" id="ARBA00023014"/>
    </source>
</evidence>
<dbReference type="InterPro" id="IPR006982">
    <property type="entry name" value="Glu_synth_centr_N"/>
</dbReference>
<evidence type="ECO:0000256" key="2">
    <source>
        <dbReference type="ARBA" id="ARBA00001927"/>
    </source>
</evidence>
<keyword evidence="9" id="KW-0274">FAD</keyword>
<dbReference type="GO" id="GO:0006537">
    <property type="term" value="P:glutamate biosynthetic process"/>
    <property type="evidence" value="ECO:0007669"/>
    <property type="project" value="UniProtKB-KW"/>
</dbReference>
<keyword evidence="12" id="KW-0408">Iron</keyword>
<dbReference type="SUPFAM" id="SSF56235">
    <property type="entry name" value="N-terminal nucleophile aminohydrolases (Ntn hydrolases)"/>
    <property type="match status" value="1"/>
</dbReference>
<dbReference type="GO" id="GO:0015930">
    <property type="term" value="F:glutamate synthase activity"/>
    <property type="evidence" value="ECO:0007669"/>
    <property type="project" value="InterPro"/>
</dbReference>
<dbReference type="CDD" id="cd00982">
    <property type="entry name" value="gltB_C"/>
    <property type="match status" value="1"/>
</dbReference>
<keyword evidence="15" id="KW-0003">3Fe-4S</keyword>
<evidence type="ECO:0000256" key="3">
    <source>
        <dbReference type="ARBA" id="ARBA00001974"/>
    </source>
</evidence>
<dbReference type="InterPro" id="IPR029055">
    <property type="entry name" value="Ntn_hydrolases_N"/>
</dbReference>
<dbReference type="NCBIfam" id="NF008730">
    <property type="entry name" value="PRK11750.1"/>
    <property type="match status" value="1"/>
</dbReference>
<dbReference type="Pfam" id="PF01645">
    <property type="entry name" value="Glu_synthase"/>
    <property type="match status" value="1"/>
</dbReference>
<feature type="domain" description="Glutamine amidotransferase type-2" evidence="17">
    <location>
        <begin position="24"/>
        <end position="422"/>
    </location>
</feature>
<evidence type="ECO:0000256" key="16">
    <source>
        <dbReference type="ARBA" id="ARBA00029440"/>
    </source>
</evidence>
<dbReference type="InterPro" id="IPR036485">
    <property type="entry name" value="Glu_synth_asu_C_sf"/>
</dbReference>
<dbReference type="InterPro" id="IPR017932">
    <property type="entry name" value="GATase_2_dom"/>
</dbReference>
<keyword evidence="14" id="KW-0314">Glutamate biosynthesis</keyword>
<evidence type="ECO:0000256" key="11">
    <source>
        <dbReference type="ARBA" id="ARBA00023002"/>
    </source>
</evidence>
<dbReference type="Gene3D" id="3.20.20.70">
    <property type="entry name" value="Aldolase class I"/>
    <property type="match status" value="2"/>
</dbReference>
<dbReference type="Gene3D" id="2.160.20.60">
    <property type="entry name" value="Glutamate synthase, alpha subunit, C-terminal domain"/>
    <property type="match status" value="1"/>
</dbReference>
<keyword evidence="13" id="KW-0411">Iron-sulfur</keyword>
<dbReference type="CDD" id="cd02808">
    <property type="entry name" value="GltS_FMN"/>
    <property type="match status" value="1"/>
</dbReference>
<evidence type="ECO:0000313" key="18">
    <source>
        <dbReference type="EMBL" id="GHO92024.1"/>
    </source>
</evidence>
<keyword evidence="7" id="KW-0288">FMN</keyword>
<dbReference type="SUPFAM" id="SSF69336">
    <property type="entry name" value="Alpha subunit of glutamate synthase, C-terminal domain"/>
    <property type="match status" value="1"/>
</dbReference>
<evidence type="ECO:0000313" key="19">
    <source>
        <dbReference type="Proteomes" id="UP000597444"/>
    </source>
</evidence>
<dbReference type="RefSeq" id="WP_220202887.1">
    <property type="nucleotide sequence ID" value="NZ_BNJK01000001.1"/>
</dbReference>
<evidence type="ECO:0000256" key="8">
    <source>
        <dbReference type="ARBA" id="ARBA00022723"/>
    </source>
</evidence>
<dbReference type="GO" id="GO:0051538">
    <property type="term" value="F:3 iron, 4 sulfur cluster binding"/>
    <property type="evidence" value="ECO:0007669"/>
    <property type="project" value="UniProtKB-KW"/>
</dbReference>
<dbReference type="PROSITE" id="PS51278">
    <property type="entry name" value="GATASE_TYPE_2"/>
    <property type="match status" value="1"/>
</dbReference>
<evidence type="ECO:0000256" key="10">
    <source>
        <dbReference type="ARBA" id="ARBA00022962"/>
    </source>
</evidence>
<proteinExistence type="inferred from homology"/>
<comment type="cofactor">
    <cofactor evidence="3">
        <name>FAD</name>
        <dbReference type="ChEBI" id="CHEBI:57692"/>
    </cofactor>
</comment>
<gene>
    <name evidence="18" type="ORF">KSF_020720</name>
</gene>
<evidence type="ECO:0000256" key="1">
    <source>
        <dbReference type="ARBA" id="ARBA00001917"/>
    </source>
</evidence>
<dbReference type="CDD" id="cd00713">
    <property type="entry name" value="GltS"/>
    <property type="match status" value="1"/>
</dbReference>
<dbReference type="InterPro" id="IPR050711">
    <property type="entry name" value="ET-N_metabolism_enzyme"/>
</dbReference>
<keyword evidence="8" id="KW-0479">Metal-binding</keyword>
<evidence type="ECO:0000256" key="14">
    <source>
        <dbReference type="ARBA" id="ARBA00023164"/>
    </source>
</evidence>
<evidence type="ECO:0000256" key="5">
    <source>
        <dbReference type="ARBA" id="ARBA00022605"/>
    </source>
</evidence>
<keyword evidence="10" id="KW-0315">Glutamine amidotransferase</keyword>
<accession>A0A8J3IAS9</accession>
<dbReference type="InterPro" id="IPR002932">
    <property type="entry name" value="Glu_synthdom"/>
</dbReference>
<reference evidence="18" key="1">
    <citation type="submission" date="2020-10" db="EMBL/GenBank/DDBJ databases">
        <title>Taxonomic study of unclassified bacteria belonging to the class Ktedonobacteria.</title>
        <authorList>
            <person name="Yabe S."/>
            <person name="Wang C.M."/>
            <person name="Zheng Y."/>
            <person name="Sakai Y."/>
            <person name="Cavaletti L."/>
            <person name="Monciardini P."/>
            <person name="Donadio S."/>
        </authorList>
    </citation>
    <scope>NUCLEOTIDE SEQUENCE</scope>
    <source>
        <strain evidence="18">ID150040</strain>
    </source>
</reference>
<dbReference type="SUPFAM" id="SSF51395">
    <property type="entry name" value="FMN-linked oxidoreductases"/>
    <property type="match status" value="1"/>
</dbReference>
<sequence>MKHNHHAPKFAYPLYDNRWEHDACGTGFIAQVSGEASHFLVQSALDALARLTHRGAQGADAETSDGAGILTQIPRSLLREELEKQHISLANPDDLSVGMLFLPSPERTAEAYAQSCQIIEQTLAEVGLAILSWRTPPIDYSVLGTRARAIAPCIKQVLVTRPAQISLPEYDRALYRARRLVEQRFSEAQIADGYVVSFSRTTLIYKGLLAPAELARFYLDLADPRYTSALAVFHQRYSTNTFPAWPLAQPMRMLAHNGEINTIQGNRNWMEARERSLTSPVWGDTIQDLLPVVQPGASDSSQLDNALELLSYSGRSLLHSMQMLIPPAWEQDPELDVAQRAWCEYHAGLIEPWDGPAALVFTDGLTVGAALDRNGLRPARYMITSQGFVVVASEAGVFSCEPHEILEKGRLGPGEMIAVNLEQKAVLRDQEIKETLAQSQPYQQWLEQHLLHSASLPSGESEVEQLDASRLFARQQLFGYTHEDVEMVLRPILAESKEPTWSMGDDAPLAAFSTISRSFSDYFRQRFAQVTNPPIDPLRERIVMSLDCYLGPRESLLNETPEQAHLLHLPTPLLTEEQLEALRQLEDARFRARTISTTFEVAAGPSALEKALDRLEQEAAEAVSSGATLLILSDNDATLDRAPVPMVIAIGAVHRALIKRGLRMKTSLICETGTVCDIHQIGLLLGFGAEAVVPTLALQSVRALTTDRRLEHLTHEQAVEHYLHAVEEGLRKVMARMGISTIRNVVGGSQYEVLGLHPDFIERCFAGAAVVPGKVTFTRIAEEVIKHFESLRQAQEGAETNVKRRKLNDLGRYRFRRDAEYHAYNPLIIRALQKAAQTGEPDDYRQYTSLVYHRPPTALRDQFSFAPANPIPLEQVESMESIRARFVISAMSVGALSAETHRTIAAAMNSIGGRNNTGEGGEDPAWYHETLEGYPVSSKIKQVASARFGVTAEYLVRGEEIEIKMAQGSKPGEGGQLPPSKVSPFIARLRHTAPGVALISPPPHHDIYSIEDIAQLIYDLHQINPTARVGVKLVSSVGVGTIAAGVAKAHADYVLISGHDGGTGASPLQSIKHAGMPWELGLAETQQVLVRNGLRKRVRVRVDGGFKTGRDVIVGAMLGAEEFGFGTAALVSLGCDMARQCHLNTCPAGIATQREDLKAKFTGRPQFLINFLTLVAEEVRGWMAELGVARFEDLIGRADLLQASEESPIDLEALRVSIPVMSSPEARSSVEASPVSKQLLSEVEEALAGERSVLTQHTIHNYDRSIGAGLAGEIARRYGNKGLPGVSITCSFQGSAGQSFGAFSVPGMRLILSGEANDYVGKCMTGGQIVIAPPTNAGFASHENTILGNTVLYGATGGYLFAAGRAGERFAVRNSGALAVVEGVGDHGCEYMTGGMVVVLGEAGQNFAAGMSSGVAYVLDTENLFSTRCNTELADLSRIDDANELEALRTVIEWHARKTRSKHAEHILEQWDTIQGQFWRVLPRGTSTSACDFVDTGEYDHSLMSASH</sequence>
<dbReference type="EMBL" id="BNJK01000001">
    <property type="protein sequence ID" value="GHO92024.1"/>
    <property type="molecule type" value="Genomic_DNA"/>
</dbReference>
<evidence type="ECO:0000256" key="15">
    <source>
        <dbReference type="ARBA" id="ARBA00023291"/>
    </source>
</evidence>
<protein>
    <submittedName>
        <fullName evidence="18">Glutamate synthase</fullName>
    </submittedName>
</protein>
<comment type="cofactor">
    <cofactor evidence="1">
        <name>FMN</name>
        <dbReference type="ChEBI" id="CHEBI:58210"/>
    </cofactor>
</comment>
<keyword evidence="5" id="KW-0028">Amino-acid biosynthesis</keyword>